<sequence length="197" mass="21506">MDHDEARLDQAENAALARQIAQQLTRPIVLVGMMGVGKSSVGRRLSHALGLPFVDADDAIEEAAQMAIPEIFETYGEAYFRDGERRVIQRLMAEGAGGRPMVIATGGGAFVNPETRALILDKGIAVWLDSDVDTLVERVGRKDNRPLLRGGNPREILARLKAEREPAYAQAPVHVMSGNQPHGRTLAMVMKGISQWL</sequence>
<comment type="subunit">
    <text evidence="7">Monomer.</text>
</comment>
<evidence type="ECO:0000256" key="5">
    <source>
        <dbReference type="ARBA" id="ARBA00022840"/>
    </source>
</evidence>
<organism evidence="8 9">
    <name type="scientific">Novosphingobium bradum</name>
    <dbReference type="NCBI Taxonomy" id="1737444"/>
    <lineage>
        <taxon>Bacteria</taxon>
        <taxon>Pseudomonadati</taxon>
        <taxon>Pseudomonadota</taxon>
        <taxon>Alphaproteobacteria</taxon>
        <taxon>Sphingomonadales</taxon>
        <taxon>Sphingomonadaceae</taxon>
        <taxon>Novosphingobium</taxon>
    </lineage>
</organism>
<proteinExistence type="inferred from homology"/>
<protein>
    <recommendedName>
        <fullName evidence="7">Shikimate kinase</fullName>
        <shortName evidence="7">SK</shortName>
        <ecNumber evidence="7">2.7.1.71</ecNumber>
    </recommendedName>
</protein>
<evidence type="ECO:0000256" key="4">
    <source>
        <dbReference type="ARBA" id="ARBA00022777"/>
    </source>
</evidence>
<keyword evidence="7" id="KW-0460">Magnesium</keyword>
<dbReference type="Pfam" id="PF01202">
    <property type="entry name" value="SKI"/>
    <property type="match status" value="1"/>
</dbReference>
<keyword evidence="6 7" id="KW-0057">Aromatic amino acid biosynthesis</keyword>
<keyword evidence="7" id="KW-0479">Metal-binding</keyword>
<evidence type="ECO:0000256" key="6">
    <source>
        <dbReference type="ARBA" id="ARBA00023141"/>
    </source>
</evidence>
<comment type="caution">
    <text evidence="7">Lacks conserved residue(s) required for the propagation of feature annotation.</text>
</comment>
<evidence type="ECO:0000313" key="9">
    <source>
        <dbReference type="Proteomes" id="UP001595604"/>
    </source>
</evidence>
<dbReference type="NCBIfam" id="NF010552">
    <property type="entry name" value="PRK13946.1"/>
    <property type="match status" value="1"/>
</dbReference>
<dbReference type="SUPFAM" id="SSF52540">
    <property type="entry name" value="P-loop containing nucleoside triphosphate hydrolases"/>
    <property type="match status" value="1"/>
</dbReference>
<dbReference type="InterPro" id="IPR031322">
    <property type="entry name" value="Shikimate/glucono_kinase"/>
</dbReference>
<evidence type="ECO:0000313" key="8">
    <source>
        <dbReference type="EMBL" id="MFC3174714.1"/>
    </source>
</evidence>
<comment type="subcellular location">
    <subcellularLocation>
        <location evidence="7">Cytoplasm</location>
    </subcellularLocation>
</comment>
<dbReference type="InterPro" id="IPR000623">
    <property type="entry name" value="Shikimate_kinase/TSH1"/>
</dbReference>
<dbReference type="EC" id="2.7.1.71" evidence="7"/>
<dbReference type="PRINTS" id="PR01100">
    <property type="entry name" value="SHIKIMTKNASE"/>
</dbReference>
<name>A0ABV7IQX6_9SPHN</name>
<feature type="binding site" evidence="7">
    <location>
        <position position="107"/>
    </location>
    <ligand>
        <name>substrate</name>
    </ligand>
</feature>
<dbReference type="Proteomes" id="UP001595604">
    <property type="component" value="Unassembled WGS sequence"/>
</dbReference>
<dbReference type="EMBL" id="JBHRTQ010000009">
    <property type="protein sequence ID" value="MFC3174714.1"/>
    <property type="molecule type" value="Genomic_DNA"/>
</dbReference>
<feature type="binding site" evidence="7">
    <location>
        <position position="145"/>
    </location>
    <ligand>
        <name>ATP</name>
        <dbReference type="ChEBI" id="CHEBI:30616"/>
    </ligand>
</feature>
<reference evidence="9" key="1">
    <citation type="journal article" date="2019" name="Int. J. Syst. Evol. Microbiol.">
        <title>The Global Catalogue of Microorganisms (GCM) 10K type strain sequencing project: providing services to taxonomists for standard genome sequencing and annotation.</title>
        <authorList>
            <consortium name="The Broad Institute Genomics Platform"/>
            <consortium name="The Broad Institute Genome Sequencing Center for Infectious Disease"/>
            <person name="Wu L."/>
            <person name="Ma J."/>
        </authorList>
    </citation>
    <scope>NUCLEOTIDE SEQUENCE [LARGE SCALE GENOMIC DNA]</scope>
    <source>
        <strain evidence="9">KCTC 42984</strain>
    </source>
</reference>
<keyword evidence="3 7" id="KW-0547">Nucleotide-binding</keyword>
<dbReference type="CDD" id="cd00464">
    <property type="entry name" value="SK"/>
    <property type="match status" value="1"/>
</dbReference>
<keyword evidence="4 7" id="KW-0418">Kinase</keyword>
<dbReference type="Gene3D" id="3.40.50.300">
    <property type="entry name" value="P-loop containing nucleotide triphosphate hydrolases"/>
    <property type="match status" value="1"/>
</dbReference>
<dbReference type="RefSeq" id="WP_379510097.1">
    <property type="nucleotide sequence ID" value="NZ_JBHRTQ010000009.1"/>
</dbReference>
<comment type="function">
    <text evidence="7">Catalyzes the specific phosphorylation of the 3-hydroxyl group of shikimic acid using ATP as a cosubstrate.</text>
</comment>
<dbReference type="HAMAP" id="MF_00109">
    <property type="entry name" value="Shikimate_kinase"/>
    <property type="match status" value="1"/>
</dbReference>
<comment type="pathway">
    <text evidence="7">Metabolic intermediate biosynthesis; chorismate biosynthesis; chorismate from D-erythrose 4-phosphate and phosphoenolpyruvate: step 5/7.</text>
</comment>
<comment type="similarity">
    <text evidence="7">Belongs to the shikimate kinase family.</text>
</comment>
<feature type="binding site" evidence="7">
    <location>
        <position position="164"/>
    </location>
    <ligand>
        <name>substrate</name>
    </ligand>
</feature>
<evidence type="ECO:0000256" key="3">
    <source>
        <dbReference type="ARBA" id="ARBA00022741"/>
    </source>
</evidence>
<dbReference type="GO" id="GO:0004765">
    <property type="term" value="F:shikimate kinase activity"/>
    <property type="evidence" value="ECO:0007669"/>
    <property type="project" value="UniProtKB-EC"/>
</dbReference>
<keyword evidence="5 7" id="KW-0067">ATP-binding</keyword>
<gene>
    <name evidence="7" type="primary">aroK</name>
    <name evidence="8" type="ORF">ACFOD9_10655</name>
</gene>
<comment type="caution">
    <text evidence="8">The sequence shown here is derived from an EMBL/GenBank/DDBJ whole genome shotgun (WGS) entry which is preliminary data.</text>
</comment>
<accession>A0ABV7IQX6</accession>
<keyword evidence="1 7" id="KW-0028">Amino-acid biosynthesis</keyword>
<evidence type="ECO:0000256" key="7">
    <source>
        <dbReference type="HAMAP-Rule" id="MF_00109"/>
    </source>
</evidence>
<keyword evidence="7" id="KW-0963">Cytoplasm</keyword>
<comment type="catalytic activity">
    <reaction evidence="7">
        <text>shikimate + ATP = 3-phosphoshikimate + ADP + H(+)</text>
        <dbReference type="Rhea" id="RHEA:13121"/>
        <dbReference type="ChEBI" id="CHEBI:15378"/>
        <dbReference type="ChEBI" id="CHEBI:30616"/>
        <dbReference type="ChEBI" id="CHEBI:36208"/>
        <dbReference type="ChEBI" id="CHEBI:145989"/>
        <dbReference type="ChEBI" id="CHEBI:456216"/>
        <dbReference type="EC" id="2.7.1.71"/>
    </reaction>
</comment>
<comment type="cofactor">
    <cofactor evidence="7">
        <name>Mg(2+)</name>
        <dbReference type="ChEBI" id="CHEBI:18420"/>
    </cofactor>
    <text evidence="7">Binds 1 Mg(2+) ion per subunit.</text>
</comment>
<evidence type="ECO:0000256" key="2">
    <source>
        <dbReference type="ARBA" id="ARBA00022679"/>
    </source>
</evidence>
<dbReference type="PANTHER" id="PTHR21087:SF16">
    <property type="entry name" value="SHIKIMATE KINASE 1, CHLOROPLASTIC"/>
    <property type="match status" value="1"/>
</dbReference>
<feature type="binding site" evidence="7">
    <location>
        <position position="57"/>
    </location>
    <ligand>
        <name>substrate</name>
    </ligand>
</feature>
<feature type="binding site" evidence="7">
    <location>
        <position position="39"/>
    </location>
    <ligand>
        <name>Mg(2+)</name>
        <dbReference type="ChEBI" id="CHEBI:18420"/>
    </ligand>
</feature>
<keyword evidence="2 7" id="KW-0808">Transferase</keyword>
<feature type="binding site" evidence="7">
    <location>
        <position position="81"/>
    </location>
    <ligand>
        <name>substrate</name>
    </ligand>
</feature>
<keyword evidence="9" id="KW-1185">Reference proteome</keyword>
<evidence type="ECO:0000256" key="1">
    <source>
        <dbReference type="ARBA" id="ARBA00022605"/>
    </source>
</evidence>
<dbReference type="PANTHER" id="PTHR21087">
    <property type="entry name" value="SHIKIMATE KINASE"/>
    <property type="match status" value="1"/>
</dbReference>
<feature type="binding site" evidence="7">
    <location>
        <begin position="35"/>
        <end position="40"/>
    </location>
    <ligand>
        <name>ATP</name>
        <dbReference type="ChEBI" id="CHEBI:30616"/>
    </ligand>
</feature>
<dbReference type="InterPro" id="IPR027417">
    <property type="entry name" value="P-loop_NTPase"/>
</dbReference>